<evidence type="ECO:0000313" key="1">
    <source>
        <dbReference type="EMBL" id="KAI9391955.1"/>
    </source>
</evidence>
<accession>A0ACC0SRY5</accession>
<sequence>MDQINKNRGRIRAKTKQRTRESLGPANPRFQDPYHQSICPEWGNSKAQTKSFLPEHKEQIKKRQRDRAEKERKTEGQPFRACRKRTQKTVEPHRETKENSHCAIVFGAVLRCTGKFPFSAFNKTFKCSMKVI</sequence>
<protein>
    <submittedName>
        <fullName evidence="1">Uncharacterized protein</fullName>
    </submittedName>
</protein>
<evidence type="ECO:0000313" key="2">
    <source>
        <dbReference type="Proteomes" id="UP000006729"/>
    </source>
</evidence>
<gene>
    <name evidence="1" type="ORF">POPTR_006G019550v4</name>
</gene>
<dbReference type="Proteomes" id="UP000006729">
    <property type="component" value="Chromosome 6"/>
</dbReference>
<name>A0ACC0SRY5_POPTR</name>
<dbReference type="EMBL" id="CM009295">
    <property type="protein sequence ID" value="KAI9391955.1"/>
    <property type="molecule type" value="Genomic_DNA"/>
</dbReference>
<keyword evidence="2" id="KW-1185">Reference proteome</keyword>
<organism evidence="1 2">
    <name type="scientific">Populus trichocarpa</name>
    <name type="common">Western balsam poplar</name>
    <name type="synonym">Populus balsamifera subsp. trichocarpa</name>
    <dbReference type="NCBI Taxonomy" id="3694"/>
    <lineage>
        <taxon>Eukaryota</taxon>
        <taxon>Viridiplantae</taxon>
        <taxon>Streptophyta</taxon>
        <taxon>Embryophyta</taxon>
        <taxon>Tracheophyta</taxon>
        <taxon>Spermatophyta</taxon>
        <taxon>Magnoliopsida</taxon>
        <taxon>eudicotyledons</taxon>
        <taxon>Gunneridae</taxon>
        <taxon>Pentapetalae</taxon>
        <taxon>rosids</taxon>
        <taxon>fabids</taxon>
        <taxon>Malpighiales</taxon>
        <taxon>Salicaceae</taxon>
        <taxon>Saliceae</taxon>
        <taxon>Populus</taxon>
    </lineage>
</organism>
<reference evidence="1 2" key="1">
    <citation type="journal article" date="2006" name="Science">
        <title>The genome of black cottonwood, Populus trichocarpa (Torr. &amp; Gray).</title>
        <authorList>
            <person name="Tuskan G.A."/>
            <person name="Difazio S."/>
            <person name="Jansson S."/>
            <person name="Bohlmann J."/>
            <person name="Grigoriev I."/>
            <person name="Hellsten U."/>
            <person name="Putnam N."/>
            <person name="Ralph S."/>
            <person name="Rombauts S."/>
            <person name="Salamov A."/>
            <person name="Schein J."/>
            <person name="Sterck L."/>
            <person name="Aerts A."/>
            <person name="Bhalerao R.R."/>
            <person name="Bhalerao R.P."/>
            <person name="Blaudez D."/>
            <person name="Boerjan W."/>
            <person name="Brun A."/>
            <person name="Brunner A."/>
            <person name="Busov V."/>
            <person name="Campbell M."/>
            <person name="Carlson J."/>
            <person name="Chalot M."/>
            <person name="Chapman J."/>
            <person name="Chen G.L."/>
            <person name="Cooper D."/>
            <person name="Coutinho P.M."/>
            <person name="Couturier J."/>
            <person name="Covert S."/>
            <person name="Cronk Q."/>
            <person name="Cunningham R."/>
            <person name="Davis J."/>
            <person name="Degroeve S."/>
            <person name="Dejardin A."/>
            <person name="Depamphilis C."/>
            <person name="Detter J."/>
            <person name="Dirks B."/>
            <person name="Dubchak I."/>
            <person name="Duplessis S."/>
            <person name="Ehlting J."/>
            <person name="Ellis B."/>
            <person name="Gendler K."/>
            <person name="Goodstein D."/>
            <person name="Gribskov M."/>
            <person name="Grimwood J."/>
            <person name="Groover A."/>
            <person name="Gunter L."/>
            <person name="Hamberger B."/>
            <person name="Heinze B."/>
            <person name="Helariutta Y."/>
            <person name="Henrissat B."/>
            <person name="Holligan D."/>
            <person name="Holt R."/>
            <person name="Huang W."/>
            <person name="Islam-Faridi N."/>
            <person name="Jones S."/>
            <person name="Jones-Rhoades M."/>
            <person name="Jorgensen R."/>
            <person name="Joshi C."/>
            <person name="Kangasjarvi J."/>
            <person name="Karlsson J."/>
            <person name="Kelleher C."/>
            <person name="Kirkpatrick R."/>
            <person name="Kirst M."/>
            <person name="Kohler A."/>
            <person name="Kalluri U."/>
            <person name="Larimer F."/>
            <person name="Leebens-Mack J."/>
            <person name="Leple J.C."/>
            <person name="Locascio P."/>
            <person name="Lou Y."/>
            <person name="Lucas S."/>
            <person name="Martin F."/>
            <person name="Montanini B."/>
            <person name="Napoli C."/>
            <person name="Nelson D.R."/>
            <person name="Nelson C."/>
            <person name="Nieminen K."/>
            <person name="Nilsson O."/>
            <person name="Pereda V."/>
            <person name="Peter G."/>
            <person name="Philippe R."/>
            <person name="Pilate G."/>
            <person name="Poliakov A."/>
            <person name="Razumovskaya J."/>
            <person name="Richardson P."/>
            <person name="Rinaldi C."/>
            <person name="Ritland K."/>
            <person name="Rouze P."/>
            <person name="Ryaboy D."/>
            <person name="Schmutz J."/>
            <person name="Schrader J."/>
            <person name="Segerman B."/>
            <person name="Shin H."/>
            <person name="Siddiqui A."/>
            <person name="Sterky F."/>
            <person name="Terry A."/>
            <person name="Tsai C.J."/>
            <person name="Uberbacher E."/>
            <person name="Unneberg P."/>
            <person name="Vahala J."/>
            <person name="Wall K."/>
            <person name="Wessler S."/>
            <person name="Yang G."/>
            <person name="Yin T."/>
            <person name="Douglas C."/>
            <person name="Marra M."/>
            <person name="Sandberg G."/>
            <person name="Van de Peer Y."/>
            <person name="Rokhsar D."/>
        </authorList>
    </citation>
    <scope>NUCLEOTIDE SEQUENCE [LARGE SCALE GENOMIC DNA]</scope>
    <source>
        <strain evidence="2">cv. Nisqually</strain>
    </source>
</reference>
<proteinExistence type="predicted"/>
<comment type="caution">
    <text evidence="1">The sequence shown here is derived from an EMBL/GenBank/DDBJ whole genome shotgun (WGS) entry which is preliminary data.</text>
</comment>